<feature type="compositionally biased region" description="Polar residues" evidence="1">
    <location>
        <begin position="11"/>
        <end position="20"/>
    </location>
</feature>
<sequence length="74" mass="7904">MAAMGCAPVQLASSRSQNGECTPQKAATILNPLLLEMLQGLNQELGSDVFITANLKTEEGHCQDMESEAMLSHV</sequence>
<evidence type="ECO:0000313" key="2">
    <source>
        <dbReference type="EMBL" id="KAK4781922.1"/>
    </source>
</evidence>
<accession>A0AAN7QWS4</accession>
<dbReference type="EMBL" id="JAXQNO010000016">
    <property type="protein sequence ID" value="KAK4781922.1"/>
    <property type="molecule type" value="Genomic_DNA"/>
</dbReference>
<evidence type="ECO:0000313" key="3">
    <source>
        <dbReference type="Proteomes" id="UP001346149"/>
    </source>
</evidence>
<organism evidence="2 3">
    <name type="scientific">Trapa natans</name>
    <name type="common">Water chestnut</name>
    <dbReference type="NCBI Taxonomy" id="22666"/>
    <lineage>
        <taxon>Eukaryota</taxon>
        <taxon>Viridiplantae</taxon>
        <taxon>Streptophyta</taxon>
        <taxon>Embryophyta</taxon>
        <taxon>Tracheophyta</taxon>
        <taxon>Spermatophyta</taxon>
        <taxon>Magnoliopsida</taxon>
        <taxon>eudicotyledons</taxon>
        <taxon>Gunneridae</taxon>
        <taxon>Pentapetalae</taxon>
        <taxon>rosids</taxon>
        <taxon>malvids</taxon>
        <taxon>Myrtales</taxon>
        <taxon>Lythraceae</taxon>
        <taxon>Trapa</taxon>
    </lineage>
</organism>
<name>A0AAN7QWS4_TRANT</name>
<gene>
    <name evidence="2" type="ORF">SAY86_016024</name>
</gene>
<reference evidence="2 3" key="1">
    <citation type="journal article" date="2023" name="Hortic Res">
        <title>Pangenome of water caltrop reveals structural variations and asymmetric subgenome divergence after allopolyploidization.</title>
        <authorList>
            <person name="Zhang X."/>
            <person name="Chen Y."/>
            <person name="Wang L."/>
            <person name="Yuan Y."/>
            <person name="Fang M."/>
            <person name="Shi L."/>
            <person name="Lu R."/>
            <person name="Comes H.P."/>
            <person name="Ma Y."/>
            <person name="Chen Y."/>
            <person name="Huang G."/>
            <person name="Zhou Y."/>
            <person name="Zheng Z."/>
            <person name="Qiu Y."/>
        </authorList>
    </citation>
    <scope>NUCLEOTIDE SEQUENCE [LARGE SCALE GENOMIC DNA]</scope>
    <source>
        <strain evidence="2">F231</strain>
    </source>
</reference>
<evidence type="ECO:0000256" key="1">
    <source>
        <dbReference type="SAM" id="MobiDB-lite"/>
    </source>
</evidence>
<keyword evidence="3" id="KW-1185">Reference proteome</keyword>
<dbReference type="Proteomes" id="UP001346149">
    <property type="component" value="Unassembled WGS sequence"/>
</dbReference>
<dbReference type="AlphaFoldDB" id="A0AAN7QWS4"/>
<proteinExistence type="predicted"/>
<comment type="caution">
    <text evidence="2">The sequence shown here is derived from an EMBL/GenBank/DDBJ whole genome shotgun (WGS) entry which is preliminary data.</text>
</comment>
<protein>
    <submittedName>
        <fullName evidence="2">Uncharacterized protein</fullName>
    </submittedName>
</protein>
<feature type="region of interest" description="Disordered" evidence="1">
    <location>
        <begin position="1"/>
        <end position="20"/>
    </location>
</feature>